<dbReference type="GeneID" id="17264347"/>
<dbReference type="KEGG" id="ehx:EMIHUDRAFT_102305"/>
<dbReference type="InterPro" id="IPR045864">
    <property type="entry name" value="aa-tRNA-synth_II/BPL/LPL"/>
</dbReference>
<reference evidence="4" key="2">
    <citation type="submission" date="2024-10" db="UniProtKB">
        <authorList>
            <consortium name="EnsemblProtists"/>
        </authorList>
    </citation>
    <scope>IDENTIFICATION</scope>
</reference>
<dbReference type="eggNOG" id="KOG0188">
    <property type="taxonomic scope" value="Eukaryota"/>
</dbReference>
<dbReference type="RefSeq" id="XP_005771229.1">
    <property type="nucleotide sequence ID" value="XM_005771172.1"/>
</dbReference>
<dbReference type="Gene3D" id="3.30.930.10">
    <property type="entry name" value="Bira Bifunctional Protein, Domain 2"/>
    <property type="match status" value="1"/>
</dbReference>
<dbReference type="InterPro" id="IPR018164">
    <property type="entry name" value="Ala-tRNA-synth_IIc_N"/>
</dbReference>
<dbReference type="InterPro" id="IPR050058">
    <property type="entry name" value="Ala-tRNA_ligase"/>
</dbReference>
<dbReference type="HOGENOM" id="CLU_345960_0_0_1"/>
<dbReference type="EnsemblProtists" id="EOD18800">
    <property type="protein sequence ID" value="EOD18800"/>
    <property type="gene ID" value="EMIHUDRAFT_102305"/>
</dbReference>
<dbReference type="PANTHER" id="PTHR11777:SF9">
    <property type="entry name" value="ALANINE--TRNA LIGASE, CYTOPLASMIC"/>
    <property type="match status" value="1"/>
</dbReference>
<evidence type="ECO:0000259" key="3">
    <source>
        <dbReference type="Pfam" id="PF01411"/>
    </source>
</evidence>
<dbReference type="GO" id="GO:0004813">
    <property type="term" value="F:alanine-tRNA ligase activity"/>
    <property type="evidence" value="ECO:0007669"/>
    <property type="project" value="InterPro"/>
</dbReference>
<feature type="region of interest" description="Disordered" evidence="2">
    <location>
        <begin position="621"/>
        <end position="651"/>
    </location>
</feature>
<evidence type="ECO:0000313" key="5">
    <source>
        <dbReference type="Proteomes" id="UP000013827"/>
    </source>
</evidence>
<feature type="coiled-coil region" evidence="1">
    <location>
        <begin position="196"/>
        <end position="246"/>
    </location>
</feature>
<dbReference type="PANTHER" id="PTHR11777">
    <property type="entry name" value="ALANYL-TRNA SYNTHETASE"/>
    <property type="match status" value="1"/>
</dbReference>
<dbReference type="GO" id="GO:0006419">
    <property type="term" value="P:alanyl-tRNA aminoacylation"/>
    <property type="evidence" value="ECO:0007669"/>
    <property type="project" value="InterPro"/>
</dbReference>
<evidence type="ECO:0000313" key="4">
    <source>
        <dbReference type="EnsemblProtists" id="EOD18800"/>
    </source>
</evidence>
<accession>A0A0D3J5L5</accession>
<feature type="compositionally biased region" description="Basic residues" evidence="2">
    <location>
        <begin position="749"/>
        <end position="758"/>
    </location>
</feature>
<feature type="region of interest" description="Disordered" evidence="2">
    <location>
        <begin position="347"/>
        <end position="390"/>
    </location>
</feature>
<organism evidence="4 5">
    <name type="scientific">Emiliania huxleyi (strain CCMP1516)</name>
    <dbReference type="NCBI Taxonomy" id="280463"/>
    <lineage>
        <taxon>Eukaryota</taxon>
        <taxon>Haptista</taxon>
        <taxon>Haptophyta</taxon>
        <taxon>Prymnesiophyceae</taxon>
        <taxon>Isochrysidales</taxon>
        <taxon>Noelaerhabdaceae</taxon>
        <taxon>Emiliania</taxon>
    </lineage>
</organism>
<dbReference type="GO" id="GO:0005739">
    <property type="term" value="C:mitochondrion"/>
    <property type="evidence" value="ECO:0007669"/>
    <property type="project" value="TreeGrafter"/>
</dbReference>
<proteinExistence type="predicted"/>
<dbReference type="Proteomes" id="UP000013827">
    <property type="component" value="Unassembled WGS sequence"/>
</dbReference>
<dbReference type="GO" id="GO:0002161">
    <property type="term" value="F:aminoacyl-tRNA deacylase activity"/>
    <property type="evidence" value="ECO:0007669"/>
    <property type="project" value="TreeGrafter"/>
</dbReference>
<evidence type="ECO:0000256" key="1">
    <source>
        <dbReference type="SAM" id="Coils"/>
    </source>
</evidence>
<reference evidence="5" key="1">
    <citation type="journal article" date="2013" name="Nature">
        <title>Pan genome of the phytoplankton Emiliania underpins its global distribution.</title>
        <authorList>
            <person name="Read B.A."/>
            <person name="Kegel J."/>
            <person name="Klute M.J."/>
            <person name="Kuo A."/>
            <person name="Lefebvre S.C."/>
            <person name="Maumus F."/>
            <person name="Mayer C."/>
            <person name="Miller J."/>
            <person name="Monier A."/>
            <person name="Salamov A."/>
            <person name="Young J."/>
            <person name="Aguilar M."/>
            <person name="Claverie J.M."/>
            <person name="Frickenhaus S."/>
            <person name="Gonzalez K."/>
            <person name="Herman E.K."/>
            <person name="Lin Y.C."/>
            <person name="Napier J."/>
            <person name="Ogata H."/>
            <person name="Sarno A.F."/>
            <person name="Shmutz J."/>
            <person name="Schroeder D."/>
            <person name="de Vargas C."/>
            <person name="Verret F."/>
            <person name="von Dassow P."/>
            <person name="Valentin K."/>
            <person name="Van de Peer Y."/>
            <person name="Wheeler G."/>
            <person name="Dacks J.B."/>
            <person name="Delwiche C.F."/>
            <person name="Dyhrman S.T."/>
            <person name="Glockner G."/>
            <person name="John U."/>
            <person name="Richards T."/>
            <person name="Worden A.Z."/>
            <person name="Zhang X."/>
            <person name="Grigoriev I.V."/>
            <person name="Allen A.E."/>
            <person name="Bidle K."/>
            <person name="Borodovsky M."/>
            <person name="Bowler C."/>
            <person name="Brownlee C."/>
            <person name="Cock J.M."/>
            <person name="Elias M."/>
            <person name="Gladyshev V.N."/>
            <person name="Groth M."/>
            <person name="Guda C."/>
            <person name="Hadaegh A."/>
            <person name="Iglesias-Rodriguez M.D."/>
            <person name="Jenkins J."/>
            <person name="Jones B.M."/>
            <person name="Lawson T."/>
            <person name="Leese F."/>
            <person name="Lindquist E."/>
            <person name="Lobanov A."/>
            <person name="Lomsadze A."/>
            <person name="Malik S.B."/>
            <person name="Marsh M.E."/>
            <person name="Mackinder L."/>
            <person name="Mock T."/>
            <person name="Mueller-Roeber B."/>
            <person name="Pagarete A."/>
            <person name="Parker M."/>
            <person name="Probert I."/>
            <person name="Quesneville H."/>
            <person name="Raines C."/>
            <person name="Rensing S.A."/>
            <person name="Riano-Pachon D.M."/>
            <person name="Richier S."/>
            <person name="Rokitta S."/>
            <person name="Shiraiwa Y."/>
            <person name="Soanes D.M."/>
            <person name="van der Giezen M."/>
            <person name="Wahlund T.M."/>
            <person name="Williams B."/>
            <person name="Wilson W."/>
            <person name="Wolfe G."/>
            <person name="Wurch L.L."/>
        </authorList>
    </citation>
    <scope>NUCLEOTIDE SEQUENCE</scope>
</reference>
<evidence type="ECO:0000256" key="2">
    <source>
        <dbReference type="SAM" id="MobiDB-lite"/>
    </source>
</evidence>
<keyword evidence="5" id="KW-1185">Reference proteome</keyword>
<dbReference type="SUPFAM" id="SSF55681">
    <property type="entry name" value="Class II aaRS and biotin synthetases"/>
    <property type="match status" value="1"/>
</dbReference>
<dbReference type="Pfam" id="PF01411">
    <property type="entry name" value="tRNA-synt_2c"/>
    <property type="match status" value="1"/>
</dbReference>
<protein>
    <recommendedName>
        <fullName evidence="3">Alanyl-tRNA synthetase class IIc N-terminal domain-containing protein</fullName>
    </recommendedName>
</protein>
<feature type="compositionally biased region" description="Pro residues" evidence="2">
    <location>
        <begin position="639"/>
        <end position="649"/>
    </location>
</feature>
<feature type="domain" description="Alanyl-tRNA synthetase class IIc N-terminal" evidence="3">
    <location>
        <begin position="111"/>
        <end position="177"/>
    </location>
</feature>
<sequence length="817" mass="85110">MERSGVEDLTLRLTEALNDAIAKRPAEPLAAMAAFLRSHADAPPGEPIDSVAGATLLPEVTSYLEEHRIREELEEMINGLRSNGSSGAASLVGPAADALAAPRRAFRTTAEVRSAFIDFFADKAAHSRWPSSPVVPHDDPTLLFINAGMNQFKPLFLGQCKEGTAMSKLKRAANSQKRCNSCAMIPAPGSLVALRQAAAAHQRAEEERLAAALEREAAKVRELEELVAAAEELTDVEQGFEQLRSENATRRELHSAALLAVCRKAITRVPRLAAVMTAEQALADPERVLAWLLSAAGTAPPTAPAAGLIPPTPPTLPATPVATGGALELGSGASLWQRGQRFVSTEAAEQAEEGSCSGAAAPSRWPGLMDEARPPAREAASSDAPPPKRTRYTETCWGDVVSGGALGCEALPPQASTAAFRERFCGGCRQRGVFVPASRVRMPIGAGSDEIANRHGRGFWNEPSRTSRLPAHRVVNQTSDCPGPTLVILKDELPVPLPGLAEAAALSTSGGWVAFSVGRTLKSKVALPWAAAIPLLPAPPPERDTPEARTASAQGRVEGFAAAAQAGEASGSALEAGLAPFLAEISLALGPLAEAGAPPPPGPDEMTWHFGGGSPIDDLLLSGSATPPLLQTRPAPGASVPPPSMPPSMPRRRAQACRGLATALSPSLGVWDAGYDEHGFWSVEAARAARDAAAALALDAADGGAGAARGRQARGRQPAQRVAALRPRGVVGGRAPRVPTAAGCAVGRAARRGRRRAAGRGEAASEDRRLLAGGRSRHLPAEVTSSGASTGWLAMVRTAGRLRRQDSRVAARGLQKE</sequence>
<dbReference type="GO" id="GO:0005524">
    <property type="term" value="F:ATP binding"/>
    <property type="evidence" value="ECO:0007669"/>
    <property type="project" value="InterPro"/>
</dbReference>
<dbReference type="AlphaFoldDB" id="A0A0D3J5L5"/>
<dbReference type="STRING" id="2903.R1DWA2"/>
<keyword evidence="1" id="KW-0175">Coiled coil</keyword>
<dbReference type="PaxDb" id="2903-EOD18800"/>
<name>A0A0D3J5L5_EMIH1</name>
<feature type="region of interest" description="Disordered" evidence="2">
    <location>
        <begin position="746"/>
        <end position="787"/>
    </location>
</feature>